<proteinExistence type="predicted"/>
<feature type="region of interest" description="Disordered" evidence="1">
    <location>
        <begin position="22"/>
        <end position="48"/>
    </location>
</feature>
<dbReference type="EMBL" id="MT143455">
    <property type="protein sequence ID" value="QJA97021.1"/>
    <property type="molecule type" value="Genomic_DNA"/>
</dbReference>
<organism evidence="2">
    <name type="scientific">viral metagenome</name>
    <dbReference type="NCBI Taxonomy" id="1070528"/>
    <lineage>
        <taxon>unclassified sequences</taxon>
        <taxon>metagenomes</taxon>
        <taxon>organismal metagenomes</taxon>
    </lineage>
</organism>
<dbReference type="AlphaFoldDB" id="A0A6M3LVR6"/>
<evidence type="ECO:0000313" key="2">
    <source>
        <dbReference type="EMBL" id="QJA97021.1"/>
    </source>
</evidence>
<protein>
    <submittedName>
        <fullName evidence="2">Uncharacterized protein</fullName>
    </submittedName>
</protein>
<name>A0A6M3LVR6_9ZZZZ</name>
<gene>
    <name evidence="2" type="ORF">MM415B06821_0005</name>
</gene>
<accession>A0A6M3LVR6</accession>
<reference evidence="2" key="1">
    <citation type="submission" date="2020-03" db="EMBL/GenBank/DDBJ databases">
        <title>The deep terrestrial virosphere.</title>
        <authorList>
            <person name="Holmfeldt K."/>
            <person name="Nilsson E."/>
            <person name="Simone D."/>
            <person name="Lopez-Fernandez M."/>
            <person name="Wu X."/>
            <person name="de Brujin I."/>
            <person name="Lundin D."/>
            <person name="Andersson A."/>
            <person name="Bertilsson S."/>
            <person name="Dopson M."/>
        </authorList>
    </citation>
    <scope>NUCLEOTIDE SEQUENCE</scope>
    <source>
        <strain evidence="2">MM415B06821</strain>
    </source>
</reference>
<sequence>MKRTVLILILLCMAGNAWGYADPGVDPSKDRKPPDWVPPPEEVEQDNTDYGTGWDLFWWIRLRTEPGIADIERAILLYLLTMPLLIP</sequence>
<evidence type="ECO:0000256" key="1">
    <source>
        <dbReference type="SAM" id="MobiDB-lite"/>
    </source>
</evidence>